<dbReference type="OrthoDB" id="3528955at2"/>
<feature type="DNA-binding region" description="H-T-H motif" evidence="4">
    <location>
        <begin position="62"/>
        <end position="81"/>
    </location>
</feature>
<proteinExistence type="predicted"/>
<evidence type="ECO:0000313" key="8">
    <source>
        <dbReference type="Proteomes" id="UP000184501"/>
    </source>
</evidence>
<dbReference type="PANTHER" id="PTHR30055:SF234">
    <property type="entry name" value="HTH-TYPE TRANSCRIPTIONAL REGULATOR BETI"/>
    <property type="match status" value="1"/>
</dbReference>
<dbReference type="InterPro" id="IPR050109">
    <property type="entry name" value="HTH-type_TetR-like_transc_reg"/>
</dbReference>
<dbReference type="PROSITE" id="PS50977">
    <property type="entry name" value="HTH_TETR_2"/>
    <property type="match status" value="1"/>
</dbReference>
<keyword evidence="8" id="KW-1185">Reference proteome</keyword>
<dbReference type="Gene3D" id="1.10.357.10">
    <property type="entry name" value="Tetracycline Repressor, domain 2"/>
    <property type="match status" value="1"/>
</dbReference>
<evidence type="ECO:0000256" key="5">
    <source>
        <dbReference type="SAM" id="MobiDB-lite"/>
    </source>
</evidence>
<accession>A0A1M5HZV8</accession>
<feature type="region of interest" description="Disordered" evidence="5">
    <location>
        <begin position="1"/>
        <end position="40"/>
    </location>
</feature>
<keyword evidence="2 4" id="KW-0238">DNA-binding</keyword>
<dbReference type="RefSeq" id="WP_083960003.1">
    <property type="nucleotide sequence ID" value="NZ_FQVN01000007.1"/>
</dbReference>
<evidence type="ECO:0000256" key="3">
    <source>
        <dbReference type="ARBA" id="ARBA00023163"/>
    </source>
</evidence>
<dbReference type="InterPro" id="IPR001647">
    <property type="entry name" value="HTH_TetR"/>
</dbReference>
<dbReference type="PANTHER" id="PTHR30055">
    <property type="entry name" value="HTH-TYPE TRANSCRIPTIONAL REGULATOR RUTR"/>
    <property type="match status" value="1"/>
</dbReference>
<feature type="domain" description="HTH tetR-type" evidence="6">
    <location>
        <begin position="38"/>
        <end position="99"/>
    </location>
</feature>
<sequence length="217" mass="23734">MAAHATHTRKSASAARSRSAALERGGQEGERPRRLRRTERREQILAAATRAFARAGGFTPTNLDDVAEEAGISRMILYRHFDSKADLYQAVLDRAGARLHEAATSAGGLGEDSVPGLVRWAAQDPDAFRLLFHHAAREPGFRDDVDKLRSAMVAALQPHMDRATPERAWAVWAAHLATSTVIEAIMAWLDAGQPDPDQAPERVLAALDGIYEAVRPR</sequence>
<dbReference type="STRING" id="2017.SAMN05444320_10735"/>
<dbReference type="Pfam" id="PF00440">
    <property type="entry name" value="TetR_N"/>
    <property type="match status" value="1"/>
</dbReference>
<evidence type="ECO:0000256" key="4">
    <source>
        <dbReference type="PROSITE-ProRule" id="PRU00335"/>
    </source>
</evidence>
<evidence type="ECO:0000256" key="2">
    <source>
        <dbReference type="ARBA" id="ARBA00023125"/>
    </source>
</evidence>
<keyword evidence="3" id="KW-0804">Transcription</keyword>
<name>A0A1M5HZV8_STRHI</name>
<protein>
    <submittedName>
        <fullName evidence="7">Transcriptional regulator, TetR family</fullName>
    </submittedName>
</protein>
<dbReference type="GO" id="GO:0003700">
    <property type="term" value="F:DNA-binding transcription factor activity"/>
    <property type="evidence" value="ECO:0007669"/>
    <property type="project" value="TreeGrafter"/>
</dbReference>
<reference evidence="7 8" key="1">
    <citation type="submission" date="2016-11" db="EMBL/GenBank/DDBJ databases">
        <authorList>
            <person name="Jaros S."/>
            <person name="Januszkiewicz K."/>
            <person name="Wedrychowicz H."/>
        </authorList>
    </citation>
    <scope>NUCLEOTIDE SEQUENCE [LARGE SCALE GENOMIC DNA]</scope>
    <source>
        <strain evidence="7 8">DSM 44523</strain>
    </source>
</reference>
<organism evidence="7 8">
    <name type="scientific">Streptoalloteichus hindustanus</name>
    <dbReference type="NCBI Taxonomy" id="2017"/>
    <lineage>
        <taxon>Bacteria</taxon>
        <taxon>Bacillati</taxon>
        <taxon>Actinomycetota</taxon>
        <taxon>Actinomycetes</taxon>
        <taxon>Pseudonocardiales</taxon>
        <taxon>Pseudonocardiaceae</taxon>
        <taxon>Streptoalloteichus</taxon>
    </lineage>
</organism>
<feature type="compositionally biased region" description="Basic residues" evidence="5">
    <location>
        <begin position="1"/>
        <end position="10"/>
    </location>
</feature>
<dbReference type="Proteomes" id="UP000184501">
    <property type="component" value="Unassembled WGS sequence"/>
</dbReference>
<dbReference type="SUPFAM" id="SSF48498">
    <property type="entry name" value="Tetracyclin repressor-like, C-terminal domain"/>
    <property type="match status" value="1"/>
</dbReference>
<dbReference type="GO" id="GO:0000976">
    <property type="term" value="F:transcription cis-regulatory region binding"/>
    <property type="evidence" value="ECO:0007669"/>
    <property type="project" value="TreeGrafter"/>
</dbReference>
<dbReference type="EMBL" id="FQVN01000007">
    <property type="protein sequence ID" value="SHG21541.1"/>
    <property type="molecule type" value="Genomic_DNA"/>
</dbReference>
<dbReference type="InterPro" id="IPR009057">
    <property type="entry name" value="Homeodomain-like_sf"/>
</dbReference>
<evidence type="ECO:0000256" key="1">
    <source>
        <dbReference type="ARBA" id="ARBA00023015"/>
    </source>
</evidence>
<dbReference type="SUPFAM" id="SSF46689">
    <property type="entry name" value="Homeodomain-like"/>
    <property type="match status" value="1"/>
</dbReference>
<dbReference type="InterPro" id="IPR036271">
    <property type="entry name" value="Tet_transcr_reg_TetR-rel_C_sf"/>
</dbReference>
<evidence type="ECO:0000313" key="7">
    <source>
        <dbReference type="EMBL" id="SHG21541.1"/>
    </source>
</evidence>
<dbReference type="AlphaFoldDB" id="A0A1M5HZV8"/>
<keyword evidence="1" id="KW-0805">Transcription regulation</keyword>
<feature type="compositionally biased region" description="Low complexity" evidence="5">
    <location>
        <begin position="11"/>
        <end position="24"/>
    </location>
</feature>
<gene>
    <name evidence="7" type="ORF">SAMN05444320_10735</name>
</gene>
<evidence type="ECO:0000259" key="6">
    <source>
        <dbReference type="PROSITE" id="PS50977"/>
    </source>
</evidence>